<feature type="region of interest" description="Disordered" evidence="1">
    <location>
        <begin position="1"/>
        <end position="134"/>
    </location>
</feature>
<feature type="compositionally biased region" description="Low complexity" evidence="1">
    <location>
        <begin position="29"/>
        <end position="57"/>
    </location>
</feature>
<dbReference type="Proteomes" id="UP001066276">
    <property type="component" value="Chromosome 3_2"/>
</dbReference>
<name>A0AAV7THS7_PLEWA</name>
<dbReference type="AlphaFoldDB" id="A0AAV7THS7"/>
<gene>
    <name evidence="2" type="ORF">NDU88_001483</name>
</gene>
<protein>
    <submittedName>
        <fullName evidence="2">Uncharacterized protein</fullName>
    </submittedName>
</protein>
<proteinExistence type="predicted"/>
<accession>A0AAV7THS7</accession>
<reference evidence="2" key="1">
    <citation type="journal article" date="2022" name="bioRxiv">
        <title>Sequencing and chromosome-scale assembly of the giantPleurodeles waltlgenome.</title>
        <authorList>
            <person name="Brown T."/>
            <person name="Elewa A."/>
            <person name="Iarovenko S."/>
            <person name="Subramanian E."/>
            <person name="Araus A.J."/>
            <person name="Petzold A."/>
            <person name="Susuki M."/>
            <person name="Suzuki K.-i.T."/>
            <person name="Hayashi T."/>
            <person name="Toyoda A."/>
            <person name="Oliveira C."/>
            <person name="Osipova E."/>
            <person name="Leigh N.D."/>
            <person name="Simon A."/>
            <person name="Yun M.H."/>
        </authorList>
    </citation>
    <scope>NUCLEOTIDE SEQUENCE</scope>
    <source>
        <strain evidence="2">20211129_DDA</strain>
        <tissue evidence="2">Liver</tissue>
    </source>
</reference>
<keyword evidence="3" id="KW-1185">Reference proteome</keyword>
<feature type="compositionally biased region" description="Polar residues" evidence="1">
    <location>
        <begin position="95"/>
        <end position="105"/>
    </location>
</feature>
<organism evidence="2 3">
    <name type="scientific">Pleurodeles waltl</name>
    <name type="common">Iberian ribbed newt</name>
    <dbReference type="NCBI Taxonomy" id="8319"/>
    <lineage>
        <taxon>Eukaryota</taxon>
        <taxon>Metazoa</taxon>
        <taxon>Chordata</taxon>
        <taxon>Craniata</taxon>
        <taxon>Vertebrata</taxon>
        <taxon>Euteleostomi</taxon>
        <taxon>Amphibia</taxon>
        <taxon>Batrachia</taxon>
        <taxon>Caudata</taxon>
        <taxon>Salamandroidea</taxon>
        <taxon>Salamandridae</taxon>
        <taxon>Pleurodelinae</taxon>
        <taxon>Pleurodeles</taxon>
    </lineage>
</organism>
<comment type="caution">
    <text evidence="2">The sequence shown here is derived from an EMBL/GenBank/DDBJ whole genome shotgun (WGS) entry which is preliminary data.</text>
</comment>
<evidence type="ECO:0000313" key="3">
    <source>
        <dbReference type="Proteomes" id="UP001066276"/>
    </source>
</evidence>
<evidence type="ECO:0000256" key="1">
    <source>
        <dbReference type="SAM" id="MobiDB-lite"/>
    </source>
</evidence>
<dbReference type="EMBL" id="JANPWB010000006">
    <property type="protein sequence ID" value="KAJ1176200.1"/>
    <property type="molecule type" value="Genomic_DNA"/>
</dbReference>
<evidence type="ECO:0000313" key="2">
    <source>
        <dbReference type="EMBL" id="KAJ1176200.1"/>
    </source>
</evidence>
<sequence>MSWAACTLTCRDPPRSSPTPLTDAPAAIRALADPGPARAAASLGAGLPLPPVVVASPIPRRRLERGSEAAGTPGDPTERQQSGGGHASAGRAKSTPAQPRGSQGSAAGRRQPPGLYLNHQPSPHRGPASEDSTHLSHFRSNLGLQQICSRRKPTESPPIRIRQSIRFVIVHTWDMLCPKDNIKHQTI</sequence>